<dbReference type="WBParaSite" id="NBR_0000877601-mRNA-1">
    <property type="protein sequence ID" value="NBR_0000877601-mRNA-1"/>
    <property type="gene ID" value="NBR_0000877601"/>
</dbReference>
<dbReference type="AlphaFoldDB" id="A0A158QYP1"/>
<protein>
    <submittedName>
        <fullName evidence="3">HEPN_Toprim_N domain-containing protein</fullName>
    </submittedName>
</protein>
<dbReference type="Proteomes" id="UP000271162">
    <property type="component" value="Unassembled WGS sequence"/>
</dbReference>
<name>A0A158QYP1_NIPBR</name>
<sequence>MSLSAEEFWHICNSIAGPRTTIDKATLYSAICCAGKSVIRSHLNNLWPTDKDEVDLEHAFRIFDRLEDLVVDQSDLAKIRRDGIEVEVEQLLEQLPTERREKVKQSLKPFTHNGKLNLEESFGGVLFTRPLRVVKHVLEGHGPCRVALKIVRNGDMRPDAFDNDVFGVVTDNSGRSYRTEEFQLEHGFTFTVMGLGTTIQNPSKDKQRVDLTANGKLSKRFKFVR</sequence>
<organism evidence="3">
    <name type="scientific">Nippostrongylus brasiliensis</name>
    <name type="common">Rat hookworm</name>
    <dbReference type="NCBI Taxonomy" id="27835"/>
    <lineage>
        <taxon>Eukaryota</taxon>
        <taxon>Metazoa</taxon>
        <taxon>Ecdysozoa</taxon>
        <taxon>Nematoda</taxon>
        <taxon>Chromadorea</taxon>
        <taxon>Rhabditida</taxon>
        <taxon>Rhabditina</taxon>
        <taxon>Rhabditomorpha</taxon>
        <taxon>Strongyloidea</taxon>
        <taxon>Heligmosomidae</taxon>
        <taxon>Nippostrongylus</taxon>
    </lineage>
</organism>
<proteinExistence type="predicted"/>
<dbReference type="STRING" id="27835.A0A158QYP1"/>
<reference evidence="3" key="1">
    <citation type="submission" date="2016-04" db="UniProtKB">
        <authorList>
            <consortium name="WormBaseParasite"/>
        </authorList>
    </citation>
    <scope>IDENTIFICATION</scope>
</reference>
<evidence type="ECO:0000313" key="3">
    <source>
        <dbReference type="WBParaSite" id="NBR_0000877601-mRNA-1"/>
    </source>
</evidence>
<reference evidence="1 2" key="2">
    <citation type="submission" date="2018-11" db="EMBL/GenBank/DDBJ databases">
        <authorList>
            <consortium name="Pathogen Informatics"/>
        </authorList>
    </citation>
    <scope>NUCLEOTIDE SEQUENCE [LARGE SCALE GENOMIC DNA]</scope>
</reference>
<gene>
    <name evidence="1" type="ORF">NBR_LOCUS8777</name>
</gene>
<evidence type="ECO:0000313" key="2">
    <source>
        <dbReference type="Proteomes" id="UP000271162"/>
    </source>
</evidence>
<dbReference type="EMBL" id="UYSL01020050">
    <property type="protein sequence ID" value="VDL72366.1"/>
    <property type="molecule type" value="Genomic_DNA"/>
</dbReference>
<evidence type="ECO:0000313" key="1">
    <source>
        <dbReference type="EMBL" id="VDL72366.1"/>
    </source>
</evidence>
<keyword evidence="2" id="KW-1185">Reference proteome</keyword>
<accession>A0A158QYP1</accession>